<feature type="transmembrane region" description="Helical" evidence="6">
    <location>
        <begin position="202"/>
        <end position="220"/>
    </location>
</feature>
<evidence type="ECO:0000256" key="3">
    <source>
        <dbReference type="ARBA" id="ARBA00022989"/>
    </source>
</evidence>
<evidence type="ECO:0000256" key="4">
    <source>
        <dbReference type="ARBA" id="ARBA00023136"/>
    </source>
</evidence>
<feature type="region of interest" description="Disordered" evidence="5">
    <location>
        <begin position="262"/>
        <end position="282"/>
    </location>
</feature>
<evidence type="ECO:0000259" key="7">
    <source>
        <dbReference type="PROSITE" id="PS50850"/>
    </source>
</evidence>
<dbReference type="Gene3D" id="1.20.1720.10">
    <property type="entry name" value="Multidrug resistance protein D"/>
    <property type="match status" value="1"/>
</dbReference>
<evidence type="ECO:0000256" key="5">
    <source>
        <dbReference type="SAM" id="MobiDB-lite"/>
    </source>
</evidence>
<dbReference type="InterPro" id="IPR036259">
    <property type="entry name" value="MFS_trans_sf"/>
</dbReference>
<protein>
    <submittedName>
        <fullName evidence="8">MFS general substrate transporter</fullName>
    </submittedName>
</protein>
<dbReference type="EMBL" id="MU032347">
    <property type="protein sequence ID" value="KAF3766397.1"/>
    <property type="molecule type" value="Genomic_DNA"/>
</dbReference>
<feature type="transmembrane region" description="Helical" evidence="6">
    <location>
        <begin position="464"/>
        <end position="484"/>
    </location>
</feature>
<feature type="transmembrane region" description="Helical" evidence="6">
    <location>
        <begin position="226"/>
        <end position="246"/>
    </location>
</feature>
<keyword evidence="4 6" id="KW-0472">Membrane</keyword>
<dbReference type="AlphaFoldDB" id="A0A9P5CQF9"/>
<sequence length="576" mass="62689">MGFGVLEDHSSLVHVPGTVFLDDETARSEDAAAVEGLKHGKGKDSHIVLAPQPSDDPNDPLNWPMWRKELITAILCLGAMLNAGTNGPLLNASYSAIATTLNRPLTSVVLVSGYNLLAAGCIGPFVCAFSRKYGKRPVFLVSTLLDIVGTAVGEAQISYRYLLAARIIQGFSTSAFESLIVATVGDMYFVHQRGLRVSLINFVLNSASSLASIICGQVFADLGWLWLFHLFQIFLVLQFVAMFLFCPETTYVRETRYDVDLDKGDTTATAPPPVGTAHPGREKEDDVAAVVHHDGDDEKAAAAPREVALPPPPPPKKKIFVESLAVFTGVYSRDNTFKFLLGPLLTLLNPAACYAIITSGLLNSWYVGSAIILSGVFSGPPWNFGPAQVGYIGAGPFIGGMIGSIIVGWGSDPVVKWMAKKNSGVYEPEFRLVFMLFAMIMCGLGMFLFGYAMEIGAAAELCAFLQGVMMVGVLIGIFSTLSYALDAFRSQSNEMFIMNMFFKNFMFYGLSNFANDWVAAKGPEQIMYVFGGTSIFLCLLGLPVYVYGKRLRSWWARHDLFVTLKMETTGPVQQMG</sequence>
<feature type="transmembrane region" description="Helical" evidence="6">
    <location>
        <begin position="109"/>
        <end position="129"/>
    </location>
</feature>
<keyword evidence="3 6" id="KW-1133">Transmembrane helix</keyword>
<reference evidence="8" key="1">
    <citation type="journal article" date="2020" name="Phytopathology">
        <title>Genome sequence of the chestnut blight fungus Cryphonectria parasitica EP155: A fundamental resource for an archetypical invasive plant pathogen.</title>
        <authorList>
            <person name="Crouch J.A."/>
            <person name="Dawe A."/>
            <person name="Aerts A."/>
            <person name="Barry K."/>
            <person name="Churchill A.C.L."/>
            <person name="Grimwood J."/>
            <person name="Hillman B."/>
            <person name="Milgroom M.G."/>
            <person name="Pangilinan J."/>
            <person name="Smith M."/>
            <person name="Salamov A."/>
            <person name="Schmutz J."/>
            <person name="Yadav J."/>
            <person name="Grigoriev I.V."/>
            <person name="Nuss D."/>
        </authorList>
    </citation>
    <scope>NUCLEOTIDE SEQUENCE</scope>
    <source>
        <strain evidence="8">EP155</strain>
    </source>
</reference>
<dbReference type="PANTHER" id="PTHR23502">
    <property type="entry name" value="MAJOR FACILITATOR SUPERFAMILY"/>
    <property type="match status" value="1"/>
</dbReference>
<evidence type="ECO:0000256" key="6">
    <source>
        <dbReference type="SAM" id="Phobius"/>
    </source>
</evidence>
<dbReference type="RefSeq" id="XP_040777358.1">
    <property type="nucleotide sequence ID" value="XM_040922177.1"/>
</dbReference>
<evidence type="ECO:0000256" key="2">
    <source>
        <dbReference type="ARBA" id="ARBA00022692"/>
    </source>
</evidence>
<dbReference type="InterPro" id="IPR011701">
    <property type="entry name" value="MFS"/>
</dbReference>
<dbReference type="PROSITE" id="PS50850">
    <property type="entry name" value="MFS"/>
    <property type="match status" value="1"/>
</dbReference>
<feature type="transmembrane region" description="Helical" evidence="6">
    <location>
        <begin position="389"/>
        <end position="411"/>
    </location>
</feature>
<dbReference type="GO" id="GO:0022857">
    <property type="term" value="F:transmembrane transporter activity"/>
    <property type="evidence" value="ECO:0007669"/>
    <property type="project" value="InterPro"/>
</dbReference>
<comment type="caution">
    <text evidence="8">The sequence shown here is derived from an EMBL/GenBank/DDBJ whole genome shotgun (WGS) entry which is preliminary data.</text>
</comment>
<organism evidence="8 9">
    <name type="scientific">Cryphonectria parasitica (strain ATCC 38755 / EP155)</name>
    <dbReference type="NCBI Taxonomy" id="660469"/>
    <lineage>
        <taxon>Eukaryota</taxon>
        <taxon>Fungi</taxon>
        <taxon>Dikarya</taxon>
        <taxon>Ascomycota</taxon>
        <taxon>Pezizomycotina</taxon>
        <taxon>Sordariomycetes</taxon>
        <taxon>Sordariomycetidae</taxon>
        <taxon>Diaporthales</taxon>
        <taxon>Cryphonectriaceae</taxon>
        <taxon>Cryphonectria-Endothia species complex</taxon>
        <taxon>Cryphonectria</taxon>
    </lineage>
</organism>
<evidence type="ECO:0000256" key="1">
    <source>
        <dbReference type="ARBA" id="ARBA00004141"/>
    </source>
</evidence>
<dbReference type="PANTHER" id="PTHR23502:SF29">
    <property type="entry name" value="TRANSPORTER, PUTATIVE (AFU_ORTHOLOGUE AFUA_6G06680)-RELATED"/>
    <property type="match status" value="1"/>
</dbReference>
<feature type="transmembrane region" description="Helical" evidence="6">
    <location>
        <begin position="70"/>
        <end position="89"/>
    </location>
</feature>
<gene>
    <name evidence="8" type="ORF">M406DRAFT_346324</name>
</gene>
<evidence type="ECO:0000313" key="9">
    <source>
        <dbReference type="Proteomes" id="UP000803844"/>
    </source>
</evidence>
<dbReference type="Proteomes" id="UP000803844">
    <property type="component" value="Unassembled WGS sequence"/>
</dbReference>
<dbReference type="OrthoDB" id="2585655at2759"/>
<feature type="domain" description="Major facilitator superfamily (MFS) profile" evidence="7">
    <location>
        <begin position="71"/>
        <end position="576"/>
    </location>
</feature>
<keyword evidence="9" id="KW-1185">Reference proteome</keyword>
<dbReference type="GO" id="GO:0005886">
    <property type="term" value="C:plasma membrane"/>
    <property type="evidence" value="ECO:0007669"/>
    <property type="project" value="TreeGrafter"/>
</dbReference>
<feature type="transmembrane region" description="Helical" evidence="6">
    <location>
        <begin position="496"/>
        <end position="514"/>
    </location>
</feature>
<dbReference type="Gene3D" id="1.20.1250.20">
    <property type="entry name" value="MFS general substrate transporter like domains"/>
    <property type="match status" value="1"/>
</dbReference>
<accession>A0A9P5CQF9</accession>
<keyword evidence="2 6" id="KW-0812">Transmembrane</keyword>
<dbReference type="InterPro" id="IPR020846">
    <property type="entry name" value="MFS_dom"/>
</dbReference>
<dbReference type="Pfam" id="PF07690">
    <property type="entry name" value="MFS_1"/>
    <property type="match status" value="1"/>
</dbReference>
<dbReference type="GeneID" id="63839306"/>
<dbReference type="SUPFAM" id="SSF103473">
    <property type="entry name" value="MFS general substrate transporter"/>
    <property type="match status" value="1"/>
</dbReference>
<comment type="subcellular location">
    <subcellularLocation>
        <location evidence="1">Membrane</location>
        <topology evidence="1">Multi-pass membrane protein</topology>
    </subcellularLocation>
</comment>
<evidence type="ECO:0000313" key="8">
    <source>
        <dbReference type="EMBL" id="KAF3766397.1"/>
    </source>
</evidence>
<feature type="transmembrane region" description="Helical" evidence="6">
    <location>
        <begin position="526"/>
        <end position="547"/>
    </location>
</feature>
<feature type="transmembrane region" description="Helical" evidence="6">
    <location>
        <begin position="432"/>
        <end position="452"/>
    </location>
</feature>
<name>A0A9P5CQF9_CRYP1</name>
<proteinExistence type="predicted"/>